<dbReference type="EMBL" id="CM008968">
    <property type="protein sequence ID" value="PNW80882.1"/>
    <property type="molecule type" value="Genomic_DNA"/>
</dbReference>
<dbReference type="AlphaFoldDB" id="A0A2K3DK14"/>
<sequence>MSHVMSNTVHVYHQRIHSRVHGKSTTSSGASDHRRRGGGITAIPGATLRARQRGLRLPKANPGTGAPRARARPEQRCHARGRRRPDRTAPALGSRRRGGGAPLSDPPGWNGG</sequence>
<dbReference type="Gramene" id="PNW80882">
    <property type="protein sequence ID" value="PNW80882"/>
    <property type="gene ID" value="CHLRE_07g333605v5"/>
</dbReference>
<organism evidence="2 3">
    <name type="scientific">Chlamydomonas reinhardtii</name>
    <name type="common">Chlamydomonas smithii</name>
    <dbReference type="NCBI Taxonomy" id="3055"/>
    <lineage>
        <taxon>Eukaryota</taxon>
        <taxon>Viridiplantae</taxon>
        <taxon>Chlorophyta</taxon>
        <taxon>core chlorophytes</taxon>
        <taxon>Chlorophyceae</taxon>
        <taxon>CS clade</taxon>
        <taxon>Chlamydomonadales</taxon>
        <taxon>Chlamydomonadaceae</taxon>
        <taxon>Chlamydomonas</taxon>
    </lineage>
</organism>
<dbReference type="Proteomes" id="UP000006906">
    <property type="component" value="Chromosome 7"/>
</dbReference>
<evidence type="ECO:0000313" key="3">
    <source>
        <dbReference type="Proteomes" id="UP000006906"/>
    </source>
</evidence>
<feature type="region of interest" description="Disordered" evidence="1">
    <location>
        <begin position="1"/>
        <end position="112"/>
    </location>
</feature>
<gene>
    <name evidence="2" type="ORF">CHLRE_07g333605v5</name>
</gene>
<keyword evidence="3" id="KW-1185">Reference proteome</keyword>
<dbReference type="KEGG" id="cre:CHLRE_07g333605v5"/>
<proteinExistence type="predicted"/>
<name>A0A2K3DK14_CHLRE</name>
<reference evidence="2 3" key="1">
    <citation type="journal article" date="2007" name="Science">
        <title>The Chlamydomonas genome reveals the evolution of key animal and plant functions.</title>
        <authorList>
            <person name="Merchant S.S."/>
            <person name="Prochnik S.E."/>
            <person name="Vallon O."/>
            <person name="Harris E.H."/>
            <person name="Karpowicz S.J."/>
            <person name="Witman G.B."/>
            <person name="Terry A."/>
            <person name="Salamov A."/>
            <person name="Fritz-Laylin L.K."/>
            <person name="Marechal-Drouard L."/>
            <person name="Marshall W.F."/>
            <person name="Qu L.H."/>
            <person name="Nelson D.R."/>
            <person name="Sanderfoot A.A."/>
            <person name="Spalding M.H."/>
            <person name="Kapitonov V.V."/>
            <person name="Ren Q."/>
            <person name="Ferris P."/>
            <person name="Lindquist E."/>
            <person name="Shapiro H."/>
            <person name="Lucas S.M."/>
            <person name="Grimwood J."/>
            <person name="Schmutz J."/>
            <person name="Cardol P."/>
            <person name="Cerutti H."/>
            <person name="Chanfreau G."/>
            <person name="Chen C.L."/>
            <person name="Cognat V."/>
            <person name="Croft M.T."/>
            <person name="Dent R."/>
            <person name="Dutcher S."/>
            <person name="Fernandez E."/>
            <person name="Fukuzawa H."/>
            <person name="Gonzalez-Ballester D."/>
            <person name="Gonzalez-Halphen D."/>
            <person name="Hallmann A."/>
            <person name="Hanikenne M."/>
            <person name="Hippler M."/>
            <person name="Inwood W."/>
            <person name="Jabbari K."/>
            <person name="Kalanon M."/>
            <person name="Kuras R."/>
            <person name="Lefebvre P.A."/>
            <person name="Lemaire S.D."/>
            <person name="Lobanov A.V."/>
            <person name="Lohr M."/>
            <person name="Manuell A."/>
            <person name="Meier I."/>
            <person name="Mets L."/>
            <person name="Mittag M."/>
            <person name="Mittelmeier T."/>
            <person name="Moroney J.V."/>
            <person name="Moseley J."/>
            <person name="Napoli C."/>
            <person name="Nedelcu A.M."/>
            <person name="Niyogi K."/>
            <person name="Novoselov S.V."/>
            <person name="Paulsen I.T."/>
            <person name="Pazour G."/>
            <person name="Purton S."/>
            <person name="Ral J.P."/>
            <person name="Riano-Pachon D.M."/>
            <person name="Riekhof W."/>
            <person name="Rymarquis L."/>
            <person name="Schroda M."/>
            <person name="Stern D."/>
            <person name="Umen J."/>
            <person name="Willows R."/>
            <person name="Wilson N."/>
            <person name="Zimmer S.L."/>
            <person name="Allmer J."/>
            <person name="Balk J."/>
            <person name="Bisova K."/>
            <person name="Chen C.J."/>
            <person name="Elias M."/>
            <person name="Gendler K."/>
            <person name="Hauser C."/>
            <person name="Lamb M.R."/>
            <person name="Ledford H."/>
            <person name="Long J.C."/>
            <person name="Minagawa J."/>
            <person name="Page M.D."/>
            <person name="Pan J."/>
            <person name="Pootakham W."/>
            <person name="Roje S."/>
            <person name="Rose A."/>
            <person name="Stahlberg E."/>
            <person name="Terauchi A.M."/>
            <person name="Yang P."/>
            <person name="Ball S."/>
            <person name="Bowler C."/>
            <person name="Dieckmann C.L."/>
            <person name="Gladyshev V.N."/>
            <person name="Green P."/>
            <person name="Jorgensen R."/>
            <person name="Mayfield S."/>
            <person name="Mueller-Roeber B."/>
            <person name="Rajamani S."/>
            <person name="Sayre R.T."/>
            <person name="Brokstein P."/>
            <person name="Dubchak I."/>
            <person name="Goodstein D."/>
            <person name="Hornick L."/>
            <person name="Huang Y.W."/>
            <person name="Jhaveri J."/>
            <person name="Luo Y."/>
            <person name="Martinez D."/>
            <person name="Ngau W.C."/>
            <person name="Otillar B."/>
            <person name="Poliakov A."/>
            <person name="Porter A."/>
            <person name="Szajkowski L."/>
            <person name="Werner G."/>
            <person name="Zhou K."/>
            <person name="Grigoriev I.V."/>
            <person name="Rokhsar D.S."/>
            <person name="Grossman A.R."/>
        </authorList>
    </citation>
    <scope>NUCLEOTIDE SEQUENCE [LARGE SCALE GENOMIC DNA]</scope>
    <source>
        <strain evidence="3">CC-503</strain>
    </source>
</reference>
<accession>A0A2K3DK14</accession>
<protein>
    <submittedName>
        <fullName evidence="2">Uncharacterized protein</fullName>
    </submittedName>
</protein>
<dbReference type="GeneID" id="66054073"/>
<dbReference type="InParanoid" id="A0A2K3DK14"/>
<dbReference type="RefSeq" id="XP_042922796.1">
    <property type="nucleotide sequence ID" value="XM_043064228.1"/>
</dbReference>
<evidence type="ECO:0000313" key="2">
    <source>
        <dbReference type="EMBL" id="PNW80882.1"/>
    </source>
</evidence>
<feature type="compositionally biased region" description="Basic residues" evidence="1">
    <location>
        <begin position="12"/>
        <end position="22"/>
    </location>
</feature>
<evidence type="ECO:0000256" key="1">
    <source>
        <dbReference type="SAM" id="MobiDB-lite"/>
    </source>
</evidence>